<dbReference type="Pfam" id="PF14051">
    <property type="entry name" value="DPF1-3_N"/>
    <property type="match status" value="1"/>
</dbReference>
<name>A0A0N4XNV2_NIPBR</name>
<gene>
    <name evidence="2" type="ORF">NBR_LOCUS4205</name>
</gene>
<proteinExistence type="predicted"/>
<evidence type="ECO:0000259" key="1">
    <source>
        <dbReference type="Pfam" id="PF14051"/>
    </source>
</evidence>
<accession>A0A0N4XNV2</accession>
<keyword evidence="3" id="KW-1185">Reference proteome</keyword>
<dbReference type="AlphaFoldDB" id="A0A0N4XNV2"/>
<evidence type="ECO:0000313" key="2">
    <source>
        <dbReference type="EMBL" id="VDL67794.1"/>
    </source>
</evidence>
<protein>
    <submittedName>
        <fullName evidence="4">Uncharacterized zinc finger protein (inferred by orthology to a C. elegans protein)</fullName>
    </submittedName>
</protein>
<feature type="domain" description="DPF1-3 N-terminal" evidence="1">
    <location>
        <begin position="4"/>
        <end position="76"/>
    </location>
</feature>
<sequence length="133" mass="15187">MISEGAYIELMKNCSKWNERAGNETSLLRLRYPFFDQQTGTAHRFNPVFYRLPAERVSSTDPNIVVQYTTQRWRRPQSTNSSDAIEMKMFLRDNPALDAALNTATQTTQSDSAFDYGQGKGTPKGLFVSYFIL</sequence>
<reference evidence="2 3" key="2">
    <citation type="submission" date="2018-11" db="EMBL/GenBank/DDBJ databases">
        <authorList>
            <consortium name="Pathogen Informatics"/>
        </authorList>
    </citation>
    <scope>NUCLEOTIDE SEQUENCE [LARGE SCALE GENOMIC DNA]</scope>
</reference>
<dbReference type="Proteomes" id="UP000271162">
    <property type="component" value="Unassembled WGS sequence"/>
</dbReference>
<dbReference type="WBParaSite" id="NBR_0000420401-mRNA-1">
    <property type="protein sequence ID" value="NBR_0000420401-mRNA-1"/>
    <property type="gene ID" value="NBR_0000420401"/>
</dbReference>
<dbReference type="STRING" id="27835.A0A0N4XNV2"/>
<reference evidence="4" key="1">
    <citation type="submission" date="2017-02" db="UniProtKB">
        <authorList>
            <consortium name="WormBaseParasite"/>
        </authorList>
    </citation>
    <scope>IDENTIFICATION</scope>
</reference>
<evidence type="ECO:0000313" key="4">
    <source>
        <dbReference type="WBParaSite" id="NBR_0000420401-mRNA-1"/>
    </source>
</evidence>
<organism evidence="4">
    <name type="scientific">Nippostrongylus brasiliensis</name>
    <name type="common">Rat hookworm</name>
    <dbReference type="NCBI Taxonomy" id="27835"/>
    <lineage>
        <taxon>Eukaryota</taxon>
        <taxon>Metazoa</taxon>
        <taxon>Ecdysozoa</taxon>
        <taxon>Nematoda</taxon>
        <taxon>Chromadorea</taxon>
        <taxon>Rhabditida</taxon>
        <taxon>Rhabditina</taxon>
        <taxon>Rhabditomorpha</taxon>
        <taxon>Strongyloidea</taxon>
        <taxon>Heligmosomidae</taxon>
        <taxon>Nippostrongylus</taxon>
    </lineage>
</organism>
<dbReference type="InterPro" id="IPR025750">
    <property type="entry name" value="DPF1-3_N"/>
</dbReference>
<evidence type="ECO:0000313" key="3">
    <source>
        <dbReference type="Proteomes" id="UP000271162"/>
    </source>
</evidence>
<dbReference type="EMBL" id="UYSL01007438">
    <property type="protein sequence ID" value="VDL67794.1"/>
    <property type="molecule type" value="Genomic_DNA"/>
</dbReference>